<reference evidence="1 2" key="1">
    <citation type="submission" date="2019-04" db="EMBL/GenBank/DDBJ databases">
        <title>Annotation for the trematode Fasciola gigantica.</title>
        <authorList>
            <person name="Choi Y.-J."/>
        </authorList>
    </citation>
    <scope>NUCLEOTIDE SEQUENCE [LARGE SCALE GENOMIC DNA]</scope>
    <source>
        <strain evidence="1">Uganda_cow_1</strain>
    </source>
</reference>
<name>A0A504YNF5_FASGI</name>
<proteinExistence type="predicted"/>
<sequence length="46" mass="5361">MFIRWMKKTLASTTGKCEDTDENIPCDSNQNTTPWNVLSYWSSRCT</sequence>
<evidence type="ECO:0000313" key="2">
    <source>
        <dbReference type="Proteomes" id="UP000316759"/>
    </source>
</evidence>
<gene>
    <name evidence="1" type="ORF">FGIG_02893</name>
</gene>
<dbReference type="EMBL" id="SUNJ01007522">
    <property type="protein sequence ID" value="TPP61919.1"/>
    <property type="molecule type" value="Genomic_DNA"/>
</dbReference>
<dbReference type="Proteomes" id="UP000316759">
    <property type="component" value="Unassembled WGS sequence"/>
</dbReference>
<keyword evidence="2" id="KW-1185">Reference proteome</keyword>
<accession>A0A504YNF5</accession>
<dbReference type="AlphaFoldDB" id="A0A504YNF5"/>
<organism evidence="1 2">
    <name type="scientific">Fasciola gigantica</name>
    <name type="common">Giant liver fluke</name>
    <dbReference type="NCBI Taxonomy" id="46835"/>
    <lineage>
        <taxon>Eukaryota</taxon>
        <taxon>Metazoa</taxon>
        <taxon>Spiralia</taxon>
        <taxon>Lophotrochozoa</taxon>
        <taxon>Platyhelminthes</taxon>
        <taxon>Trematoda</taxon>
        <taxon>Digenea</taxon>
        <taxon>Plagiorchiida</taxon>
        <taxon>Echinostomata</taxon>
        <taxon>Echinostomatoidea</taxon>
        <taxon>Fasciolidae</taxon>
        <taxon>Fasciola</taxon>
    </lineage>
</organism>
<evidence type="ECO:0000313" key="1">
    <source>
        <dbReference type="EMBL" id="TPP61919.1"/>
    </source>
</evidence>
<comment type="caution">
    <text evidence="1">The sequence shown here is derived from an EMBL/GenBank/DDBJ whole genome shotgun (WGS) entry which is preliminary data.</text>
</comment>
<protein>
    <submittedName>
        <fullName evidence="1">Uncharacterized protein</fullName>
    </submittedName>
</protein>